<protein>
    <submittedName>
        <fullName evidence="1">Uncharacterized protein</fullName>
    </submittedName>
</protein>
<gene>
    <name evidence="1" type="ORF">PDIGIT_LOCUS12303</name>
</gene>
<dbReference type="Proteomes" id="UP001152607">
    <property type="component" value="Unassembled WGS sequence"/>
</dbReference>
<comment type="caution">
    <text evidence="1">The sequence shown here is derived from an EMBL/GenBank/DDBJ whole genome shotgun (WGS) entry which is preliminary data.</text>
</comment>
<name>A0A9W4XVC7_9PLEO</name>
<evidence type="ECO:0000313" key="1">
    <source>
        <dbReference type="EMBL" id="CAI6339156.1"/>
    </source>
</evidence>
<dbReference type="AlphaFoldDB" id="A0A9W4XVC7"/>
<organism evidence="1 2">
    <name type="scientific">Periconia digitata</name>
    <dbReference type="NCBI Taxonomy" id="1303443"/>
    <lineage>
        <taxon>Eukaryota</taxon>
        <taxon>Fungi</taxon>
        <taxon>Dikarya</taxon>
        <taxon>Ascomycota</taxon>
        <taxon>Pezizomycotina</taxon>
        <taxon>Dothideomycetes</taxon>
        <taxon>Pleosporomycetidae</taxon>
        <taxon>Pleosporales</taxon>
        <taxon>Massarineae</taxon>
        <taxon>Periconiaceae</taxon>
        <taxon>Periconia</taxon>
    </lineage>
</organism>
<sequence length="68" mass="7460">MFIKRNPQCLISSCHLSLAIGSGVGFKSTLGVTDRRIEVNRKAFRAAYSMAAKRRKKTRLGNNCGATT</sequence>
<evidence type="ECO:0000313" key="2">
    <source>
        <dbReference type="Proteomes" id="UP001152607"/>
    </source>
</evidence>
<keyword evidence="2" id="KW-1185">Reference proteome</keyword>
<accession>A0A9W4XVC7</accession>
<reference evidence="1" key="1">
    <citation type="submission" date="2023-01" db="EMBL/GenBank/DDBJ databases">
        <authorList>
            <person name="Van Ghelder C."/>
            <person name="Rancurel C."/>
        </authorList>
    </citation>
    <scope>NUCLEOTIDE SEQUENCE</scope>
    <source>
        <strain evidence="1">CNCM I-4278</strain>
    </source>
</reference>
<proteinExistence type="predicted"/>
<dbReference type="EMBL" id="CAOQHR010000009">
    <property type="protein sequence ID" value="CAI6339156.1"/>
    <property type="molecule type" value="Genomic_DNA"/>
</dbReference>